<reference evidence="1" key="2">
    <citation type="journal article" date="2015" name="Fish Shellfish Immunol.">
        <title>Early steps in the European eel (Anguilla anguilla)-Vibrio vulnificus interaction in the gills: Role of the RtxA13 toxin.</title>
        <authorList>
            <person name="Callol A."/>
            <person name="Pajuelo D."/>
            <person name="Ebbesson L."/>
            <person name="Teles M."/>
            <person name="MacKenzie S."/>
            <person name="Amaro C."/>
        </authorList>
    </citation>
    <scope>NUCLEOTIDE SEQUENCE</scope>
</reference>
<sequence>MAEFPLVLVPPALQFKLWIRMTTPLSLIKILYREHNGKFPYRESNHKIE</sequence>
<dbReference type="EMBL" id="GBXM01046379">
    <property type="protein sequence ID" value="JAH62198.1"/>
    <property type="molecule type" value="Transcribed_RNA"/>
</dbReference>
<proteinExistence type="predicted"/>
<reference evidence="1" key="1">
    <citation type="submission" date="2014-11" db="EMBL/GenBank/DDBJ databases">
        <authorList>
            <person name="Amaro Gonzalez C."/>
        </authorList>
    </citation>
    <scope>NUCLEOTIDE SEQUENCE</scope>
</reference>
<organism evidence="1">
    <name type="scientific">Anguilla anguilla</name>
    <name type="common">European freshwater eel</name>
    <name type="synonym">Muraena anguilla</name>
    <dbReference type="NCBI Taxonomy" id="7936"/>
    <lineage>
        <taxon>Eukaryota</taxon>
        <taxon>Metazoa</taxon>
        <taxon>Chordata</taxon>
        <taxon>Craniata</taxon>
        <taxon>Vertebrata</taxon>
        <taxon>Euteleostomi</taxon>
        <taxon>Actinopterygii</taxon>
        <taxon>Neopterygii</taxon>
        <taxon>Teleostei</taxon>
        <taxon>Anguilliformes</taxon>
        <taxon>Anguillidae</taxon>
        <taxon>Anguilla</taxon>
    </lineage>
</organism>
<accession>A0A0E9UB49</accession>
<protein>
    <submittedName>
        <fullName evidence="1">Uncharacterized protein</fullName>
    </submittedName>
</protein>
<evidence type="ECO:0000313" key="1">
    <source>
        <dbReference type="EMBL" id="JAH62198.1"/>
    </source>
</evidence>
<name>A0A0E9UB49_ANGAN</name>
<dbReference type="AlphaFoldDB" id="A0A0E9UB49"/>